<dbReference type="Gene3D" id="2.40.10.10">
    <property type="entry name" value="Trypsin-like serine proteases"/>
    <property type="match status" value="1"/>
</dbReference>
<dbReference type="GO" id="GO:0004252">
    <property type="term" value="F:serine-type endopeptidase activity"/>
    <property type="evidence" value="ECO:0007669"/>
    <property type="project" value="InterPro"/>
</dbReference>
<dbReference type="CDD" id="cd00190">
    <property type="entry name" value="Tryp_SPc"/>
    <property type="match status" value="1"/>
</dbReference>
<dbReference type="InterPro" id="IPR018114">
    <property type="entry name" value="TRYPSIN_HIS"/>
</dbReference>
<dbReference type="PANTHER" id="PTHR24260:SF136">
    <property type="entry name" value="GH08193P-RELATED"/>
    <property type="match status" value="1"/>
</dbReference>
<evidence type="ECO:0000256" key="1">
    <source>
        <dbReference type="SAM" id="SignalP"/>
    </source>
</evidence>
<dbReference type="OrthoDB" id="10059102at2759"/>
<feature type="chain" id="PRO_5027833384" evidence="1">
    <location>
        <begin position="18"/>
        <end position="286"/>
    </location>
</feature>
<dbReference type="PROSITE" id="PS00134">
    <property type="entry name" value="TRYPSIN_HIS"/>
    <property type="match status" value="1"/>
</dbReference>
<dbReference type="RefSeq" id="XP_016977019.2">
    <property type="nucleotide sequence ID" value="XM_017121530.2"/>
</dbReference>
<dbReference type="SUPFAM" id="SSF50494">
    <property type="entry name" value="Trypsin-like serine proteases"/>
    <property type="match status" value="1"/>
</dbReference>
<dbReference type="GeneID" id="108043003"/>
<keyword evidence="1" id="KW-0732">Signal</keyword>
<dbReference type="Pfam" id="PF00089">
    <property type="entry name" value="Trypsin"/>
    <property type="match status" value="1"/>
</dbReference>
<accession>A0A6P4EKB3</accession>
<dbReference type="PANTHER" id="PTHR24260">
    <property type="match status" value="1"/>
</dbReference>
<dbReference type="InterPro" id="IPR009003">
    <property type="entry name" value="Peptidase_S1_PA"/>
</dbReference>
<protein>
    <submittedName>
        <fullName evidence="3">Granzyme M</fullName>
    </submittedName>
</protein>
<dbReference type="InterPro" id="IPR043504">
    <property type="entry name" value="Peptidase_S1_PA_chymotrypsin"/>
</dbReference>
<dbReference type="InterPro" id="IPR001314">
    <property type="entry name" value="Peptidase_S1A"/>
</dbReference>
<dbReference type="InterPro" id="IPR051333">
    <property type="entry name" value="CLIP_Serine_Protease"/>
</dbReference>
<dbReference type="SMART" id="SM00020">
    <property type="entry name" value="Tryp_SPc"/>
    <property type="match status" value="1"/>
</dbReference>
<dbReference type="InterPro" id="IPR001254">
    <property type="entry name" value="Trypsin_dom"/>
</dbReference>
<dbReference type="RefSeq" id="XP_016977019.1">
    <property type="nucleotide sequence ID" value="XM_017121530.1"/>
</dbReference>
<evidence type="ECO:0000259" key="2">
    <source>
        <dbReference type="PROSITE" id="PS50240"/>
    </source>
</evidence>
<proteinExistence type="predicted"/>
<feature type="domain" description="Peptidase S1" evidence="2">
    <location>
        <begin position="29"/>
        <end position="264"/>
    </location>
</feature>
<reference evidence="3" key="1">
    <citation type="submission" date="2025-08" db="UniProtKB">
        <authorList>
            <consortium name="RefSeq"/>
        </authorList>
    </citation>
    <scope>IDENTIFICATION</scope>
</reference>
<name>A0A6P4EKB3_DRORH</name>
<dbReference type="PRINTS" id="PR00722">
    <property type="entry name" value="CHYMOTRYPSIN"/>
</dbReference>
<feature type="signal peptide" evidence="1">
    <location>
        <begin position="1"/>
        <end position="17"/>
    </location>
</feature>
<organism evidence="3">
    <name type="scientific">Drosophila rhopaloa</name>
    <name type="common">Fruit fly</name>
    <dbReference type="NCBI Taxonomy" id="1041015"/>
    <lineage>
        <taxon>Eukaryota</taxon>
        <taxon>Metazoa</taxon>
        <taxon>Ecdysozoa</taxon>
        <taxon>Arthropoda</taxon>
        <taxon>Hexapoda</taxon>
        <taxon>Insecta</taxon>
        <taxon>Pterygota</taxon>
        <taxon>Neoptera</taxon>
        <taxon>Endopterygota</taxon>
        <taxon>Diptera</taxon>
        <taxon>Brachycera</taxon>
        <taxon>Muscomorpha</taxon>
        <taxon>Ephydroidea</taxon>
        <taxon>Drosophilidae</taxon>
        <taxon>Drosophila</taxon>
        <taxon>Sophophora</taxon>
    </lineage>
</organism>
<dbReference type="GO" id="GO:0006508">
    <property type="term" value="P:proteolysis"/>
    <property type="evidence" value="ECO:0007669"/>
    <property type="project" value="InterPro"/>
</dbReference>
<dbReference type="AlphaFoldDB" id="A0A6P4EKB3"/>
<gene>
    <name evidence="3" type="primary">LOC108043003</name>
</gene>
<sequence length="286" mass="32990">MCRWSYLCMMALFIVMSDEEETASINPQISTSSITKKPIVYRSRYPYVVSIGENVKGYYKHLCVGVIISEEFVLSAAHCIKTKKNPPTRMYVAGGAEMLNSRKQIRFFVVEVRWHPKFKMLGGHDIGLLRVYPKFQLDDIRFRSISYKDKPQKDSGVRTTLVGWGRVKTSKKVKIQELPFKTIENDMCMKKHRFVFLTRTDICAIHLRGPKGPCDGDSGAPLVSDVKKNLYGLLSYGRKACTPLKPYAFTRVSVYSTWIKKTMDQMKVHIIKVNRTVWRDWKNNAL</sequence>
<dbReference type="PROSITE" id="PS50240">
    <property type="entry name" value="TRYPSIN_DOM"/>
    <property type="match status" value="1"/>
</dbReference>
<evidence type="ECO:0000313" key="3">
    <source>
        <dbReference type="RefSeq" id="XP_016977019.1"/>
    </source>
</evidence>